<comment type="cofactor">
    <cofactor evidence="1 5">
        <name>pyridoxal 5'-phosphate</name>
        <dbReference type="ChEBI" id="CHEBI:597326"/>
    </cofactor>
</comment>
<sequence length="429" mass="45644">MTDETPSYKFETAQIHAGAAPDPTTKSRATPIYQTTSYVFDDVDQAARLFNLQEFGNVYTRIMNPTTDVLEQRVAALEGGTAALAVASGHAAQLVVLHTLLEPGDHYVAARQLYGGSVNQFDHAFKRFGWEVDWADGADPESFKKAVGPKTKAIFIESFANPAGAPTDIAAIAAVAKEAGVPLIVDNTLASPYLCRPIELGANIVVHSLTKFLGGHGTSMGGVIVDGGNFDWAADARFKHLVEANADYHGVEFYPTFGPIAFAIACRVLGLRALGPAISPFNSFLILQGIETLSLRMERHCENALKVAQYLENHDKVAWVAYAGLPSSPHHALMKKIAPKGAGSVFTFGLKGGYAAGVEVVKGVKLFSHLANVGDAKSLIIHPASTTHRQLTDEQKVAAGAGPDVVRLSVGIETADDIIADLEQALSQA</sequence>
<dbReference type="NCBIfam" id="TIGR01326">
    <property type="entry name" value="OAH_OAS_sulfhy"/>
    <property type="match status" value="1"/>
</dbReference>
<dbReference type="EMBL" id="JBHPON010000001">
    <property type="protein sequence ID" value="MFC6034378.1"/>
    <property type="molecule type" value="Genomic_DNA"/>
</dbReference>
<evidence type="ECO:0000256" key="3">
    <source>
        <dbReference type="ARBA" id="ARBA00022679"/>
    </source>
</evidence>
<dbReference type="Gene3D" id="3.40.640.10">
    <property type="entry name" value="Type I PLP-dependent aspartate aminotransferase-like (Major domain)"/>
    <property type="match status" value="1"/>
</dbReference>
<dbReference type="InterPro" id="IPR015424">
    <property type="entry name" value="PyrdxlP-dep_Trfase"/>
</dbReference>
<gene>
    <name evidence="6" type="ORF">ACFMB1_02420</name>
</gene>
<evidence type="ECO:0000256" key="2">
    <source>
        <dbReference type="ARBA" id="ARBA00009077"/>
    </source>
</evidence>
<dbReference type="PIRSF" id="PIRSF001434">
    <property type="entry name" value="CGS"/>
    <property type="match status" value="1"/>
</dbReference>
<protein>
    <submittedName>
        <fullName evidence="6">O-acetylhomoserine aminocarboxypropyltransferase</fullName>
        <ecNumber evidence="6">2.5.1.49</ecNumber>
    </submittedName>
</protein>
<evidence type="ECO:0000256" key="1">
    <source>
        <dbReference type="ARBA" id="ARBA00001933"/>
    </source>
</evidence>
<comment type="similarity">
    <text evidence="2 5">Belongs to the trans-sulfuration enzymes family.</text>
</comment>
<keyword evidence="7" id="KW-1185">Reference proteome</keyword>
<dbReference type="EC" id="2.5.1.49" evidence="6"/>
<dbReference type="PANTHER" id="PTHR43797:SF2">
    <property type="entry name" value="HOMOCYSTEINE_CYSTEINE SYNTHASE"/>
    <property type="match status" value="1"/>
</dbReference>
<accession>A0ABW1KR68</accession>
<dbReference type="NCBIfam" id="NF004650">
    <property type="entry name" value="PRK05994.1"/>
    <property type="match status" value="1"/>
</dbReference>
<dbReference type="InterPro" id="IPR015422">
    <property type="entry name" value="PyrdxlP-dep_Trfase_small"/>
</dbReference>
<evidence type="ECO:0000256" key="4">
    <source>
        <dbReference type="ARBA" id="ARBA00022898"/>
    </source>
</evidence>
<keyword evidence="4 5" id="KW-0663">Pyridoxal phosphate</keyword>
<dbReference type="Pfam" id="PF01053">
    <property type="entry name" value="Cys_Met_Meta_PP"/>
    <property type="match status" value="1"/>
</dbReference>
<dbReference type="SUPFAM" id="SSF53383">
    <property type="entry name" value="PLP-dependent transferases"/>
    <property type="match status" value="1"/>
</dbReference>
<dbReference type="CDD" id="cd00614">
    <property type="entry name" value="CGS_like"/>
    <property type="match status" value="1"/>
</dbReference>
<comment type="caution">
    <text evidence="6">The sequence shown here is derived from an EMBL/GenBank/DDBJ whole genome shotgun (WGS) entry which is preliminary data.</text>
</comment>
<keyword evidence="3 6" id="KW-0808">Transferase</keyword>
<dbReference type="InterPro" id="IPR015421">
    <property type="entry name" value="PyrdxlP-dep_Trfase_major"/>
</dbReference>
<dbReference type="InterPro" id="IPR000277">
    <property type="entry name" value="Cys/Met-Metab_PyrdxlP-dep_enz"/>
</dbReference>
<dbReference type="Proteomes" id="UP001596116">
    <property type="component" value="Unassembled WGS sequence"/>
</dbReference>
<dbReference type="InterPro" id="IPR006235">
    <property type="entry name" value="OAc-hSer/O-AcSer_sulfhydrylase"/>
</dbReference>
<evidence type="ECO:0000256" key="5">
    <source>
        <dbReference type="RuleBase" id="RU362118"/>
    </source>
</evidence>
<name>A0ABW1KR68_9PROT</name>
<proteinExistence type="inferred from homology"/>
<dbReference type="GO" id="GO:0003961">
    <property type="term" value="F:O-acetylhomoserine aminocarboxypropyltransferase activity"/>
    <property type="evidence" value="ECO:0007669"/>
    <property type="project" value="UniProtKB-EC"/>
</dbReference>
<dbReference type="RefSeq" id="WP_379880302.1">
    <property type="nucleotide sequence ID" value="NZ_JBHPON010000001.1"/>
</dbReference>
<dbReference type="Gene3D" id="3.90.1150.10">
    <property type="entry name" value="Aspartate Aminotransferase, domain 1"/>
    <property type="match status" value="1"/>
</dbReference>
<reference evidence="6 7" key="1">
    <citation type="submission" date="2024-09" db="EMBL/GenBank/DDBJ databases">
        <authorList>
            <person name="Zhang Z.-H."/>
        </authorList>
    </citation>
    <scope>NUCLEOTIDE SEQUENCE [LARGE SCALE GENOMIC DNA]</scope>
    <source>
        <strain evidence="6 7">HHTR114</strain>
    </source>
</reference>
<organism evidence="6 7">
    <name type="scientific">Hyphococcus aureus</name>
    <dbReference type="NCBI Taxonomy" id="2666033"/>
    <lineage>
        <taxon>Bacteria</taxon>
        <taxon>Pseudomonadati</taxon>
        <taxon>Pseudomonadota</taxon>
        <taxon>Alphaproteobacteria</taxon>
        <taxon>Parvularculales</taxon>
        <taxon>Parvularculaceae</taxon>
        <taxon>Hyphococcus</taxon>
    </lineage>
</organism>
<dbReference type="PANTHER" id="PTHR43797">
    <property type="entry name" value="HOMOCYSTEINE/CYSTEINE SYNTHASE"/>
    <property type="match status" value="1"/>
</dbReference>
<evidence type="ECO:0000313" key="6">
    <source>
        <dbReference type="EMBL" id="MFC6034378.1"/>
    </source>
</evidence>
<evidence type="ECO:0000313" key="7">
    <source>
        <dbReference type="Proteomes" id="UP001596116"/>
    </source>
</evidence>